<dbReference type="Pfam" id="PF01738">
    <property type="entry name" value="DLH"/>
    <property type="match status" value="1"/>
</dbReference>
<dbReference type="InterPro" id="IPR050261">
    <property type="entry name" value="FrsA_esterase"/>
</dbReference>
<dbReference type="EMBL" id="JAMZEJ010000003">
    <property type="protein sequence ID" value="MCQ8240477.1"/>
    <property type="molecule type" value="Genomic_DNA"/>
</dbReference>
<comment type="caution">
    <text evidence="2">The sequence shown here is derived from an EMBL/GenBank/DDBJ whole genome shotgun (WGS) entry which is preliminary data.</text>
</comment>
<dbReference type="PANTHER" id="PTHR22946:SF0">
    <property type="entry name" value="DIENELACTONE HYDROLASE DOMAIN-CONTAINING PROTEIN"/>
    <property type="match status" value="1"/>
</dbReference>
<organism evidence="2 3">
    <name type="scientific">Rhizosaccharibacter radicis</name>
    <dbReference type="NCBI Taxonomy" id="2782605"/>
    <lineage>
        <taxon>Bacteria</taxon>
        <taxon>Pseudomonadati</taxon>
        <taxon>Pseudomonadota</taxon>
        <taxon>Alphaproteobacteria</taxon>
        <taxon>Acetobacterales</taxon>
        <taxon>Acetobacteraceae</taxon>
        <taxon>Rhizosaccharibacter</taxon>
    </lineage>
</organism>
<dbReference type="Proteomes" id="UP001524547">
    <property type="component" value="Unassembled WGS sequence"/>
</dbReference>
<dbReference type="RefSeq" id="WP_422919192.1">
    <property type="nucleotide sequence ID" value="NZ_JAMZEJ010000003.1"/>
</dbReference>
<dbReference type="GO" id="GO:0016787">
    <property type="term" value="F:hydrolase activity"/>
    <property type="evidence" value="ECO:0007669"/>
    <property type="project" value="UniProtKB-KW"/>
</dbReference>
<reference evidence="2 3" key="1">
    <citation type="submission" date="2022-06" db="EMBL/GenBank/DDBJ databases">
        <title>Rhizosaccharibacter gen. nov. sp. nov. KSS12, endophytic bacteria isolated from sugarcane.</title>
        <authorList>
            <person name="Pitiwittayakul N."/>
        </authorList>
    </citation>
    <scope>NUCLEOTIDE SEQUENCE [LARGE SCALE GENOMIC DNA]</scope>
    <source>
        <strain evidence="2 3">KSS12</strain>
    </source>
</reference>
<sequence>MTQDPVSYQADGLQMRGTLVYEPASSPRPGVLVFPEAFGPGEHSLGRAERLAQMGFVALSCDLHGEGRYIDDVGEAVGLLDPLYADPTRIRARAGAALELLRGRPEVDASRVAAIGFCFGGTMALELAREGADIRAAVAFHGGLASRMPAAKGAVKARVLACIGADDPWIDPDQRATFEKEMRDAAASWALHLYGNTVHGFTNPHAARRNMPEAIRYNPEADAASWGAMGQLFVETLTT</sequence>
<gene>
    <name evidence="2" type="ORF">NFI88_06415</name>
</gene>
<name>A0ABT1VX22_9PROT</name>
<dbReference type="InterPro" id="IPR029058">
    <property type="entry name" value="AB_hydrolase_fold"/>
</dbReference>
<keyword evidence="3" id="KW-1185">Reference proteome</keyword>
<dbReference type="SUPFAM" id="SSF53474">
    <property type="entry name" value="alpha/beta-Hydrolases"/>
    <property type="match status" value="1"/>
</dbReference>
<proteinExistence type="predicted"/>
<protein>
    <submittedName>
        <fullName evidence="2">Dienelactone hydrolase family protein</fullName>
    </submittedName>
</protein>
<keyword evidence="2" id="KW-0378">Hydrolase</keyword>
<dbReference type="InterPro" id="IPR002925">
    <property type="entry name" value="Dienelactn_hydro"/>
</dbReference>
<evidence type="ECO:0000259" key="1">
    <source>
        <dbReference type="Pfam" id="PF01738"/>
    </source>
</evidence>
<evidence type="ECO:0000313" key="2">
    <source>
        <dbReference type="EMBL" id="MCQ8240477.1"/>
    </source>
</evidence>
<accession>A0ABT1VX22</accession>
<feature type="domain" description="Dienelactone hydrolase" evidence="1">
    <location>
        <begin position="18"/>
        <end position="235"/>
    </location>
</feature>
<dbReference type="PANTHER" id="PTHR22946">
    <property type="entry name" value="DIENELACTONE HYDROLASE DOMAIN-CONTAINING PROTEIN-RELATED"/>
    <property type="match status" value="1"/>
</dbReference>
<evidence type="ECO:0000313" key="3">
    <source>
        <dbReference type="Proteomes" id="UP001524547"/>
    </source>
</evidence>
<dbReference type="Gene3D" id="3.40.50.1820">
    <property type="entry name" value="alpha/beta hydrolase"/>
    <property type="match status" value="1"/>
</dbReference>